<comment type="caution">
    <text evidence="1">The sequence shown here is derived from an EMBL/GenBank/DDBJ whole genome shotgun (WGS) entry which is preliminary data.</text>
</comment>
<dbReference type="AlphaFoldDB" id="A0A7K0EJY4"/>
<accession>A0A7K0EJY4</accession>
<name>A0A7K0EJY4_9BACT</name>
<dbReference type="Gene3D" id="2.40.30.100">
    <property type="entry name" value="AF2212/PG0164-like"/>
    <property type="match status" value="1"/>
</dbReference>
<protein>
    <submittedName>
        <fullName evidence="1">DUF1905 domain-containing protein</fullName>
    </submittedName>
</protein>
<keyword evidence="2" id="KW-1185">Reference proteome</keyword>
<dbReference type="InterPro" id="IPR037079">
    <property type="entry name" value="AF2212/PG0164-like_sf"/>
</dbReference>
<dbReference type="RefSeq" id="WP_154175545.1">
    <property type="nucleotide sequence ID" value="NZ_WJXZ01000006.1"/>
</dbReference>
<proteinExistence type="predicted"/>
<dbReference type="Proteomes" id="UP000441754">
    <property type="component" value="Unassembled WGS sequence"/>
</dbReference>
<dbReference type="EMBL" id="WJXZ01000006">
    <property type="protein sequence ID" value="MRS62173.1"/>
    <property type="molecule type" value="Genomic_DNA"/>
</dbReference>
<evidence type="ECO:0000313" key="2">
    <source>
        <dbReference type="Proteomes" id="UP000441754"/>
    </source>
</evidence>
<organism evidence="1 2">
    <name type="scientific">Larkinella terrae</name>
    <dbReference type="NCBI Taxonomy" id="2025311"/>
    <lineage>
        <taxon>Bacteria</taxon>
        <taxon>Pseudomonadati</taxon>
        <taxon>Bacteroidota</taxon>
        <taxon>Cytophagia</taxon>
        <taxon>Cytophagales</taxon>
        <taxon>Spirosomataceae</taxon>
        <taxon>Larkinella</taxon>
    </lineage>
</organism>
<dbReference type="Pfam" id="PF13376">
    <property type="entry name" value="OmdA"/>
    <property type="match status" value="1"/>
</dbReference>
<reference evidence="1 2" key="1">
    <citation type="journal article" date="2018" name="Antonie Van Leeuwenhoek">
        <title>Larkinella terrae sp. nov., isolated from soil on Jeju Island, South Korea.</title>
        <authorList>
            <person name="Ten L.N."/>
            <person name="Jeon J."/>
            <person name="Park S.J."/>
            <person name="Park S."/>
            <person name="Lee S.Y."/>
            <person name="Kim M.K."/>
            <person name="Jung H.Y."/>
        </authorList>
    </citation>
    <scope>NUCLEOTIDE SEQUENCE [LARGE SCALE GENOMIC DNA]</scope>
    <source>
        <strain evidence="1 2">KCTC 52001</strain>
    </source>
</reference>
<dbReference type="OrthoDB" id="959664at2"/>
<dbReference type="Pfam" id="PF08922">
    <property type="entry name" value="DUF1905"/>
    <property type="match status" value="1"/>
</dbReference>
<dbReference type="SUPFAM" id="SSF141694">
    <property type="entry name" value="AF2212/PG0164-like"/>
    <property type="match status" value="1"/>
</dbReference>
<evidence type="ECO:0000313" key="1">
    <source>
        <dbReference type="EMBL" id="MRS62173.1"/>
    </source>
</evidence>
<dbReference type="InterPro" id="IPR015018">
    <property type="entry name" value="DUF1905"/>
</dbReference>
<sequence length="156" mass="17892">MVPGNAIRFESVIDRFTSQNGMHYIDVPDEVAQPFTSPTPLRLVCLLNGKLEFHCALRPKGNGSFYISIGTPIRQQLKLRPGDKVQVVIWKDDSEYGRKMPEELQELLTIDEEGNRCFQALKPSEQRGIIYYVDGAKNNQIRVDRAIKMIDRLKKK</sequence>
<gene>
    <name evidence="1" type="ORF">GJJ30_12805</name>
</gene>